<evidence type="ECO:0000256" key="1">
    <source>
        <dbReference type="ARBA" id="ARBA00001933"/>
    </source>
</evidence>
<dbReference type="InterPro" id="IPR015421">
    <property type="entry name" value="PyrdxlP-dep_Trfase_major"/>
</dbReference>
<evidence type="ECO:0000313" key="5">
    <source>
        <dbReference type="Proteomes" id="UP000823935"/>
    </source>
</evidence>
<dbReference type="EMBL" id="DVIQ01000060">
    <property type="protein sequence ID" value="HIS31911.1"/>
    <property type="molecule type" value="Genomic_DNA"/>
</dbReference>
<dbReference type="Gene3D" id="3.90.1150.10">
    <property type="entry name" value="Aspartate Aminotransferase, domain 1"/>
    <property type="match status" value="1"/>
</dbReference>
<proteinExistence type="predicted"/>
<accession>A0A9D1EUI6</accession>
<dbReference type="AlphaFoldDB" id="A0A9D1EUI6"/>
<dbReference type="GO" id="GO:0008483">
    <property type="term" value="F:transaminase activity"/>
    <property type="evidence" value="ECO:0007669"/>
    <property type="project" value="UniProtKB-KW"/>
</dbReference>
<keyword evidence="4" id="KW-0032">Aminotransferase</keyword>
<dbReference type="PANTHER" id="PTHR42885:SF1">
    <property type="entry name" value="THREONINE-PHOSPHATE DECARBOXYLASE"/>
    <property type="match status" value="1"/>
</dbReference>
<dbReference type="InterPro" id="IPR015422">
    <property type="entry name" value="PyrdxlP-dep_Trfase_small"/>
</dbReference>
<evidence type="ECO:0000259" key="3">
    <source>
        <dbReference type="Pfam" id="PF00155"/>
    </source>
</evidence>
<reference evidence="4" key="2">
    <citation type="journal article" date="2021" name="PeerJ">
        <title>Extensive microbial diversity within the chicken gut microbiome revealed by metagenomics and culture.</title>
        <authorList>
            <person name="Gilroy R."/>
            <person name="Ravi A."/>
            <person name="Getino M."/>
            <person name="Pursley I."/>
            <person name="Horton D.L."/>
            <person name="Alikhan N.F."/>
            <person name="Baker D."/>
            <person name="Gharbi K."/>
            <person name="Hall N."/>
            <person name="Watson M."/>
            <person name="Adriaenssens E.M."/>
            <person name="Foster-Nyarko E."/>
            <person name="Jarju S."/>
            <person name="Secka A."/>
            <person name="Antonio M."/>
            <person name="Oren A."/>
            <person name="Chaudhuri R.R."/>
            <person name="La Ragione R."/>
            <person name="Hildebrand F."/>
            <person name="Pallen M.J."/>
        </authorList>
    </citation>
    <scope>NUCLEOTIDE SEQUENCE</scope>
    <source>
        <strain evidence="4">CHK190-19873</strain>
    </source>
</reference>
<dbReference type="SUPFAM" id="SSF53383">
    <property type="entry name" value="PLP-dependent transferases"/>
    <property type="match status" value="1"/>
</dbReference>
<dbReference type="CDD" id="cd00609">
    <property type="entry name" value="AAT_like"/>
    <property type="match status" value="1"/>
</dbReference>
<keyword evidence="4" id="KW-0808">Transferase</keyword>
<dbReference type="InterPro" id="IPR015424">
    <property type="entry name" value="PyrdxlP-dep_Trfase"/>
</dbReference>
<protein>
    <submittedName>
        <fullName evidence="4">Aminotransferase class I/II-fold pyridoxal phosphate-dependent enzyme</fullName>
    </submittedName>
</protein>
<gene>
    <name evidence="4" type="ORF">IAB44_10255</name>
</gene>
<comment type="cofactor">
    <cofactor evidence="1">
        <name>pyridoxal 5'-phosphate</name>
        <dbReference type="ChEBI" id="CHEBI:597326"/>
    </cofactor>
</comment>
<sequence length="355" mass="39551">MKKQIHGGDIYTCRPKADFSANINPLGVPDRVRQAVADCIGDLANYPDPACRKLRRAVAEFEKVPGENLIFGNGAAELIFAAAFAKKPKQALLLAPGFAEYEQALEAAGCAVRFYDLREEAGFYPGEDYFDRITEDLDMAFLCSPNNPTGVCLRPEFLLRAAERCREKDVLLVLDECFNGFLDDPEACSMKRKLAAYPNLLILKAFTKLYAMPGLRLGYAMSADRELLGEMERMLQPWNVSLPAQEAGTAALGEKAYVEEARNLIKKERVYLTEGLGKLGFTVFEPSANFIFFKGPVGLADFCKARGYLIRDCKNYRGLSEGYYRIAVRRHEENTALLDVMAEAAGRNSGVQERM</sequence>
<feature type="domain" description="Aminotransferase class I/classII large" evidence="3">
    <location>
        <begin position="16"/>
        <end position="334"/>
    </location>
</feature>
<organism evidence="4 5">
    <name type="scientific">Candidatus Limivivens intestinipullorum</name>
    <dbReference type="NCBI Taxonomy" id="2840858"/>
    <lineage>
        <taxon>Bacteria</taxon>
        <taxon>Bacillati</taxon>
        <taxon>Bacillota</taxon>
        <taxon>Clostridia</taxon>
        <taxon>Lachnospirales</taxon>
        <taxon>Lachnospiraceae</taxon>
        <taxon>Lachnospiraceae incertae sedis</taxon>
        <taxon>Candidatus Limivivens</taxon>
    </lineage>
</organism>
<dbReference type="Gene3D" id="3.40.640.10">
    <property type="entry name" value="Type I PLP-dependent aspartate aminotransferase-like (Major domain)"/>
    <property type="match status" value="1"/>
</dbReference>
<dbReference type="GO" id="GO:0030170">
    <property type="term" value="F:pyridoxal phosphate binding"/>
    <property type="evidence" value="ECO:0007669"/>
    <property type="project" value="InterPro"/>
</dbReference>
<dbReference type="Pfam" id="PF00155">
    <property type="entry name" value="Aminotran_1_2"/>
    <property type="match status" value="1"/>
</dbReference>
<keyword evidence="2" id="KW-0663">Pyridoxal phosphate</keyword>
<dbReference type="Proteomes" id="UP000823935">
    <property type="component" value="Unassembled WGS sequence"/>
</dbReference>
<evidence type="ECO:0000256" key="2">
    <source>
        <dbReference type="ARBA" id="ARBA00022898"/>
    </source>
</evidence>
<evidence type="ECO:0000313" key="4">
    <source>
        <dbReference type="EMBL" id="HIS31911.1"/>
    </source>
</evidence>
<reference evidence="4" key="1">
    <citation type="submission" date="2020-10" db="EMBL/GenBank/DDBJ databases">
        <authorList>
            <person name="Gilroy R."/>
        </authorList>
    </citation>
    <scope>NUCLEOTIDE SEQUENCE</scope>
    <source>
        <strain evidence="4">CHK190-19873</strain>
    </source>
</reference>
<name>A0A9D1EUI6_9FIRM</name>
<dbReference type="InterPro" id="IPR004839">
    <property type="entry name" value="Aminotransferase_I/II_large"/>
</dbReference>
<dbReference type="PANTHER" id="PTHR42885">
    <property type="entry name" value="HISTIDINOL-PHOSPHATE AMINOTRANSFERASE-RELATED"/>
    <property type="match status" value="1"/>
</dbReference>
<comment type="caution">
    <text evidence="4">The sequence shown here is derived from an EMBL/GenBank/DDBJ whole genome shotgun (WGS) entry which is preliminary data.</text>
</comment>